<dbReference type="PROSITE" id="PS51273">
    <property type="entry name" value="GATASE_TYPE_1"/>
    <property type="match status" value="1"/>
</dbReference>
<comment type="miscellaneous">
    <text evidence="9">CTPSs have evolved a hybrid strategy for distinguishing between UTP and CTP. The overlapping regions of the product feedback inhibitory and substrate sites recognize a common feature in both compounds, the triphosphate moiety. To differentiate isosteric substrate and product pyrimidine rings, an additional pocket far from the expected kinase/ligase catalytic site, specifically recognizes the cytosine and ribose portions of the product inhibitor.</text>
</comment>
<dbReference type="EC" id="6.3.4.2" evidence="9"/>
<reference evidence="13" key="1">
    <citation type="journal article" date="2019" name="Int. J. Syst. Evol. Microbiol.">
        <title>The Global Catalogue of Microorganisms (GCM) 10K type strain sequencing project: providing services to taxonomists for standard genome sequencing and annotation.</title>
        <authorList>
            <consortium name="The Broad Institute Genomics Platform"/>
            <consortium name="The Broad Institute Genome Sequencing Center for Infectious Disease"/>
            <person name="Wu L."/>
            <person name="Ma J."/>
        </authorList>
    </citation>
    <scope>NUCLEOTIDE SEQUENCE [LARGE SCALE GENOMIC DNA]</scope>
    <source>
        <strain evidence="13">CCUG 56029</strain>
    </source>
</reference>
<evidence type="ECO:0000256" key="4">
    <source>
        <dbReference type="ARBA" id="ARBA00022741"/>
    </source>
</evidence>
<comment type="similarity">
    <text evidence="2 9">Belongs to the CTP synthase family.</text>
</comment>
<feature type="domain" description="CTP synthase N-terminal" evidence="11">
    <location>
        <begin position="3"/>
        <end position="265"/>
    </location>
</feature>
<dbReference type="InterPro" id="IPR029062">
    <property type="entry name" value="Class_I_gatase-like"/>
</dbReference>
<dbReference type="NCBIfam" id="NF003792">
    <property type="entry name" value="PRK05380.1"/>
    <property type="match status" value="1"/>
</dbReference>
<evidence type="ECO:0000313" key="12">
    <source>
        <dbReference type="EMBL" id="MFD1882900.1"/>
    </source>
</evidence>
<comment type="activity regulation">
    <text evidence="9">Allosterically activated by GTP, when glutamine is the substrate; GTP has no effect on the reaction when ammonia is the substrate. The allosteric effector GTP functions by stabilizing the protein conformation that binds the tetrahedral intermediate(s) formed during glutamine hydrolysis. Inhibited by the product CTP, via allosteric rather than competitive inhibition.</text>
</comment>
<dbReference type="RefSeq" id="WP_379143819.1">
    <property type="nucleotide sequence ID" value="NZ_JBHUEN010000043.1"/>
</dbReference>
<dbReference type="GO" id="GO:0003883">
    <property type="term" value="F:CTP synthase activity"/>
    <property type="evidence" value="ECO:0007669"/>
    <property type="project" value="UniProtKB-EC"/>
</dbReference>
<evidence type="ECO:0000256" key="9">
    <source>
        <dbReference type="HAMAP-Rule" id="MF_01227"/>
    </source>
</evidence>
<gene>
    <name evidence="9" type="primary">pyrG</name>
    <name evidence="12" type="ORF">ACFSCT_14350</name>
</gene>
<dbReference type="CDD" id="cd03113">
    <property type="entry name" value="CTPS_N"/>
    <property type="match status" value="1"/>
</dbReference>
<feature type="binding site" evidence="9">
    <location>
        <position position="71"/>
    </location>
    <ligand>
        <name>ATP</name>
        <dbReference type="ChEBI" id="CHEBI:30616"/>
    </ligand>
</feature>
<feature type="binding site" evidence="9">
    <location>
        <begin position="14"/>
        <end position="19"/>
    </location>
    <ligand>
        <name>ATP</name>
        <dbReference type="ChEBI" id="CHEBI:30616"/>
    </ligand>
</feature>
<dbReference type="InterPro" id="IPR017456">
    <property type="entry name" value="CTP_synthase_N"/>
</dbReference>
<sequence>MARYIFITGGVVSSLGKGLASAALGALLQARGYTVRLRKLDPYLNVDPGTMSPFEHGEVFVTDDGAETDLDLGHYERFTGVPARKTDSVSSGRIYSNVLEKERRGAYLGKTIQVIPHVTNEIKDFLTIGEDEVDFMLCEIGGTVGDIEGLPFFEAIRQFSHERPRGECILMHLTLLPYLAASGELKTKPTQHSVKELQSIGLAPDILVCRSEHPIPEKERAKIALFCNVRPDAVIPAYDLKSIYEAPLAYHAAGLDRAVLDAFQISPAPRPDMSRWEDVMDRLENAEGEVKIAIIGKYTQLEDAYKSVGEALTHGGMANRVRVKPKWIDAEIFEREDPAPYLEEFHGILVPGGFGERGTEGMIAAARYAREKKVPYLGICLGMQMAVIESARNLADMPDAGSEEFDHEAGETRFTPVVYHLKEWVQGNHKVERKLTDDKGGTMRLGAYTAHLAPDSLVSQVYDGATEIEDRHRHRYEVDAKYREKLETAGLRFSGMSPDGRLPEIVEARDHPWFIGVQFHPELKSKPFDPAPLFRDFVRAAKEDERLV</sequence>
<comment type="catalytic activity">
    <reaction evidence="9">
        <text>L-glutamine + H2O = L-glutamate + NH4(+)</text>
        <dbReference type="Rhea" id="RHEA:15889"/>
        <dbReference type="ChEBI" id="CHEBI:15377"/>
        <dbReference type="ChEBI" id="CHEBI:28938"/>
        <dbReference type="ChEBI" id="CHEBI:29985"/>
        <dbReference type="ChEBI" id="CHEBI:58359"/>
    </reaction>
</comment>
<proteinExistence type="inferred from homology"/>
<feature type="active site" evidence="9">
    <location>
        <position position="522"/>
    </location>
</feature>
<feature type="domain" description="Glutamine amidotransferase" evidence="10">
    <location>
        <begin position="302"/>
        <end position="539"/>
    </location>
</feature>
<dbReference type="SUPFAM" id="SSF52540">
    <property type="entry name" value="P-loop containing nucleoside triphosphate hydrolases"/>
    <property type="match status" value="1"/>
</dbReference>
<keyword evidence="3 9" id="KW-0436">Ligase</keyword>
<comment type="caution">
    <text evidence="9">Lacks conserved residue(s) required for the propagation of feature annotation.</text>
</comment>
<keyword evidence="4 9" id="KW-0547">Nucleotide-binding</keyword>
<dbReference type="Gene3D" id="3.40.50.880">
    <property type="match status" value="1"/>
</dbReference>
<feature type="binding site" evidence="9">
    <location>
        <position position="404"/>
    </location>
    <ligand>
        <name>L-glutamine</name>
        <dbReference type="ChEBI" id="CHEBI:58359"/>
    </ligand>
</feature>
<feature type="binding site" evidence="9">
    <location>
        <position position="222"/>
    </location>
    <ligand>
        <name>UTP</name>
        <dbReference type="ChEBI" id="CHEBI:46398"/>
    </ligand>
</feature>
<feature type="binding site" evidence="9">
    <location>
        <position position="353"/>
    </location>
    <ligand>
        <name>L-glutamine</name>
        <dbReference type="ChEBI" id="CHEBI:58359"/>
    </ligand>
</feature>
<evidence type="ECO:0000259" key="10">
    <source>
        <dbReference type="Pfam" id="PF00117"/>
    </source>
</evidence>
<evidence type="ECO:0000256" key="7">
    <source>
        <dbReference type="ARBA" id="ARBA00022975"/>
    </source>
</evidence>
<dbReference type="CDD" id="cd01746">
    <property type="entry name" value="GATase1_CTP_Synthase"/>
    <property type="match status" value="1"/>
</dbReference>
<dbReference type="PANTHER" id="PTHR11550:SF0">
    <property type="entry name" value="CTP SYNTHASE-RELATED"/>
    <property type="match status" value="1"/>
</dbReference>
<keyword evidence="9" id="KW-0479">Metal-binding</keyword>
<dbReference type="InterPro" id="IPR017926">
    <property type="entry name" value="GATASE"/>
</dbReference>
<feature type="binding site" evidence="9">
    <location>
        <position position="139"/>
    </location>
    <ligand>
        <name>Mg(2+)</name>
        <dbReference type="ChEBI" id="CHEBI:18420"/>
    </ligand>
</feature>
<evidence type="ECO:0000256" key="1">
    <source>
        <dbReference type="ARBA" id="ARBA00005171"/>
    </source>
</evidence>
<evidence type="ECO:0000256" key="6">
    <source>
        <dbReference type="ARBA" id="ARBA00022962"/>
    </source>
</evidence>
<feature type="binding site" evidence="9">
    <location>
        <position position="240"/>
    </location>
    <ligand>
        <name>ATP</name>
        <dbReference type="ChEBI" id="CHEBI:30616"/>
    </ligand>
</feature>
<keyword evidence="6 9" id="KW-0315">Glutamine amidotransferase</keyword>
<evidence type="ECO:0000256" key="8">
    <source>
        <dbReference type="ARBA" id="ARBA00047781"/>
    </source>
</evidence>
<comment type="catalytic activity">
    <reaction evidence="9">
        <text>UTP + NH4(+) + ATP = CTP + ADP + phosphate + 2 H(+)</text>
        <dbReference type="Rhea" id="RHEA:16597"/>
        <dbReference type="ChEBI" id="CHEBI:15378"/>
        <dbReference type="ChEBI" id="CHEBI:28938"/>
        <dbReference type="ChEBI" id="CHEBI:30616"/>
        <dbReference type="ChEBI" id="CHEBI:37563"/>
        <dbReference type="ChEBI" id="CHEBI:43474"/>
        <dbReference type="ChEBI" id="CHEBI:46398"/>
        <dbReference type="ChEBI" id="CHEBI:456216"/>
    </reaction>
</comment>
<feature type="active site" evidence="9">
    <location>
        <position position="520"/>
    </location>
</feature>
<protein>
    <recommendedName>
        <fullName evidence="9">CTP synthase</fullName>
        <ecNumber evidence="9">6.3.4.2</ecNumber>
    </recommendedName>
    <alternativeName>
        <fullName evidence="9">Cytidine 5'-triphosphate synthase</fullName>
    </alternativeName>
    <alternativeName>
        <fullName evidence="9">Cytidine triphosphate synthetase</fullName>
        <shortName evidence="9">CTP synthetase</shortName>
        <shortName evidence="9">CTPS</shortName>
    </alternativeName>
    <alternativeName>
        <fullName evidence="9">UTP--ammonia ligase</fullName>
    </alternativeName>
</protein>
<dbReference type="Pfam" id="PF06418">
    <property type="entry name" value="CTP_synth_N"/>
    <property type="match status" value="1"/>
</dbReference>
<dbReference type="PANTHER" id="PTHR11550">
    <property type="entry name" value="CTP SYNTHASE"/>
    <property type="match status" value="1"/>
</dbReference>
<feature type="binding site" evidence="9">
    <location>
        <position position="13"/>
    </location>
    <ligand>
        <name>CTP</name>
        <dbReference type="ChEBI" id="CHEBI:37563"/>
        <note>allosteric inhibitor</note>
    </ligand>
</feature>
<dbReference type="NCBIfam" id="TIGR00337">
    <property type="entry name" value="PyrG"/>
    <property type="match status" value="1"/>
</dbReference>
<feature type="active site" description="Nucleophile; for glutamine hydrolysis" evidence="9">
    <location>
        <position position="380"/>
    </location>
</feature>
<feature type="binding site" evidence="9">
    <location>
        <begin position="146"/>
        <end position="148"/>
    </location>
    <ligand>
        <name>CTP</name>
        <dbReference type="ChEBI" id="CHEBI:37563"/>
        <note>allosteric inhibitor</note>
    </ligand>
</feature>
<evidence type="ECO:0000313" key="13">
    <source>
        <dbReference type="Proteomes" id="UP001597213"/>
    </source>
</evidence>
<keyword evidence="7 9" id="KW-0665">Pyrimidine biosynthesis</keyword>
<evidence type="ECO:0000256" key="5">
    <source>
        <dbReference type="ARBA" id="ARBA00022840"/>
    </source>
</evidence>
<dbReference type="InterPro" id="IPR033828">
    <property type="entry name" value="GATase1_CTP_Synthase"/>
</dbReference>
<dbReference type="Proteomes" id="UP001597213">
    <property type="component" value="Unassembled WGS sequence"/>
</dbReference>
<evidence type="ECO:0000256" key="2">
    <source>
        <dbReference type="ARBA" id="ARBA00007533"/>
    </source>
</evidence>
<dbReference type="InterPro" id="IPR027417">
    <property type="entry name" value="P-loop_NTPase"/>
</dbReference>
<keyword evidence="9" id="KW-0460">Magnesium</keyword>
<feature type="binding site" evidence="9">
    <location>
        <begin position="186"/>
        <end position="191"/>
    </location>
    <ligand>
        <name>CTP</name>
        <dbReference type="ChEBI" id="CHEBI:37563"/>
        <note>allosteric inhibitor</note>
    </ligand>
</feature>
<name>A0ABW4RAY3_9RHOB</name>
<comment type="subunit">
    <text evidence="9">Homotetramer.</text>
</comment>
<evidence type="ECO:0000256" key="3">
    <source>
        <dbReference type="ARBA" id="ARBA00022598"/>
    </source>
</evidence>
<feature type="region of interest" description="Amidoligase domain" evidence="9">
    <location>
        <begin position="1"/>
        <end position="265"/>
    </location>
</feature>
<dbReference type="InterPro" id="IPR004468">
    <property type="entry name" value="CTP_synthase"/>
</dbReference>
<keyword evidence="5 9" id="KW-0067">ATP-binding</keyword>
<accession>A0ABW4RAY3</accession>
<dbReference type="Gene3D" id="3.40.50.300">
    <property type="entry name" value="P-loop containing nucleotide triphosphate hydrolases"/>
    <property type="match status" value="1"/>
</dbReference>
<evidence type="ECO:0000259" key="11">
    <source>
        <dbReference type="Pfam" id="PF06418"/>
    </source>
</evidence>
<comment type="catalytic activity">
    <reaction evidence="8 9">
        <text>UTP + L-glutamine + ATP + H2O = CTP + L-glutamate + ADP + phosphate + 2 H(+)</text>
        <dbReference type="Rhea" id="RHEA:26426"/>
        <dbReference type="ChEBI" id="CHEBI:15377"/>
        <dbReference type="ChEBI" id="CHEBI:15378"/>
        <dbReference type="ChEBI" id="CHEBI:29985"/>
        <dbReference type="ChEBI" id="CHEBI:30616"/>
        <dbReference type="ChEBI" id="CHEBI:37563"/>
        <dbReference type="ChEBI" id="CHEBI:43474"/>
        <dbReference type="ChEBI" id="CHEBI:46398"/>
        <dbReference type="ChEBI" id="CHEBI:58359"/>
        <dbReference type="ChEBI" id="CHEBI:456216"/>
        <dbReference type="EC" id="6.3.4.2"/>
    </reaction>
</comment>
<dbReference type="HAMAP" id="MF_01227">
    <property type="entry name" value="PyrG"/>
    <property type="match status" value="1"/>
</dbReference>
<dbReference type="SUPFAM" id="SSF52317">
    <property type="entry name" value="Class I glutamine amidotransferase-like"/>
    <property type="match status" value="1"/>
</dbReference>
<feature type="binding site" evidence="9">
    <location>
        <begin position="381"/>
        <end position="384"/>
    </location>
    <ligand>
        <name>L-glutamine</name>
        <dbReference type="ChEBI" id="CHEBI:58359"/>
    </ligand>
</feature>
<keyword evidence="13" id="KW-1185">Reference proteome</keyword>
<comment type="function">
    <text evidence="9">Catalyzes the ATP-dependent amination of UTP to CTP with either L-glutamine or ammonia as the source of nitrogen. Regulates intracellular CTP levels through interactions with the four ribonucleotide triphosphates.</text>
</comment>
<feature type="binding site" evidence="9">
    <location>
        <position position="13"/>
    </location>
    <ligand>
        <name>UTP</name>
        <dbReference type="ChEBI" id="CHEBI:46398"/>
    </ligand>
</feature>
<dbReference type="EMBL" id="JBHUEN010000043">
    <property type="protein sequence ID" value="MFD1882900.1"/>
    <property type="molecule type" value="Genomic_DNA"/>
</dbReference>
<feature type="binding site" evidence="9">
    <location>
        <position position="71"/>
    </location>
    <ligand>
        <name>Mg(2+)</name>
        <dbReference type="ChEBI" id="CHEBI:18420"/>
    </ligand>
</feature>
<organism evidence="12 13">
    <name type="scientific">Paracoccus pacificus</name>
    <dbReference type="NCBI Taxonomy" id="1463598"/>
    <lineage>
        <taxon>Bacteria</taxon>
        <taxon>Pseudomonadati</taxon>
        <taxon>Pseudomonadota</taxon>
        <taxon>Alphaproteobacteria</taxon>
        <taxon>Rhodobacterales</taxon>
        <taxon>Paracoccaceae</taxon>
        <taxon>Paracoccus</taxon>
    </lineage>
</organism>
<comment type="caution">
    <text evidence="12">The sequence shown here is derived from an EMBL/GenBank/DDBJ whole genome shotgun (WGS) entry which is preliminary data.</text>
</comment>
<feature type="binding site" evidence="9">
    <location>
        <begin position="186"/>
        <end position="191"/>
    </location>
    <ligand>
        <name>UTP</name>
        <dbReference type="ChEBI" id="CHEBI:46398"/>
    </ligand>
</feature>
<dbReference type="Pfam" id="PF00117">
    <property type="entry name" value="GATase"/>
    <property type="match status" value="1"/>
</dbReference>
<feature type="binding site" evidence="9">
    <location>
        <position position="222"/>
    </location>
    <ligand>
        <name>CTP</name>
        <dbReference type="ChEBI" id="CHEBI:37563"/>
        <note>allosteric inhibitor</note>
    </ligand>
</feature>
<comment type="pathway">
    <text evidence="1 9">Pyrimidine metabolism; CTP biosynthesis via de novo pathway; CTP from UDP: step 2/2.</text>
</comment>
<feature type="binding site" evidence="9">
    <location>
        <position position="475"/>
    </location>
    <ligand>
        <name>L-glutamine</name>
        <dbReference type="ChEBI" id="CHEBI:58359"/>
    </ligand>
</feature>